<evidence type="ECO:0000256" key="1">
    <source>
        <dbReference type="ARBA" id="ARBA00001966"/>
    </source>
</evidence>
<dbReference type="GO" id="GO:0046872">
    <property type="term" value="F:metal ion binding"/>
    <property type="evidence" value="ECO:0007669"/>
    <property type="project" value="UniProtKB-KW"/>
</dbReference>
<dbReference type="SFLD" id="SFLDS00029">
    <property type="entry name" value="Radical_SAM"/>
    <property type="match status" value="1"/>
</dbReference>
<dbReference type="InterPro" id="IPR058240">
    <property type="entry name" value="rSAM_sf"/>
</dbReference>
<dbReference type="Gene3D" id="3.20.20.70">
    <property type="entry name" value="Aldolase class I"/>
    <property type="match status" value="1"/>
</dbReference>
<evidence type="ECO:0000256" key="3">
    <source>
        <dbReference type="ARBA" id="ARBA00022723"/>
    </source>
</evidence>
<evidence type="ECO:0000256" key="5">
    <source>
        <dbReference type="ARBA" id="ARBA00023014"/>
    </source>
</evidence>
<protein>
    <recommendedName>
        <fullName evidence="6">Radical SAM core domain-containing protein</fullName>
    </recommendedName>
</protein>
<dbReference type="PANTHER" id="PTHR11228:SF7">
    <property type="entry name" value="PQQA PEPTIDE CYCLASE"/>
    <property type="match status" value="1"/>
</dbReference>
<dbReference type="RefSeq" id="WP_155312193.1">
    <property type="nucleotide sequence ID" value="NZ_AP021879.1"/>
</dbReference>
<dbReference type="Pfam" id="PF04055">
    <property type="entry name" value="Radical_SAM"/>
    <property type="match status" value="1"/>
</dbReference>
<dbReference type="InterPro" id="IPR007197">
    <property type="entry name" value="rSAM"/>
</dbReference>
<dbReference type="InterPro" id="IPR013785">
    <property type="entry name" value="Aldolase_TIM"/>
</dbReference>
<keyword evidence="3" id="KW-0479">Metal-binding</keyword>
<sequence length="330" mass="36310">MINLFVTYRCNLACGYCFARELADLYPDDMRTETFNRLLAWMRRANVPAAAFIGGEPTLHGGLAAMIEAASATGIAPILFTNGLFGPDLADRLTGSVVNFVVNYNNPAGYAPAQRRKLQAALSRLAAQGARITFSKNFAPGGLDHDYLIEAARHYGVRSVRYDISRPGRNGTNAFFTSDQVRDTLAHVVTFVEKCEAHGIRTGLDCCLRLCDLTPAQRRFLERVSMKFTGICHPSIDIHPDLSASYCLPLHDVRVPDVTAFADTFALMQHFANRVRDRRFAGTDPGCLTCAEFMRTCQGGCMALRPEAPVTNLCAPQPKPETSPFAHENL</sequence>
<dbReference type="AlphaFoldDB" id="A0A5K8AF19"/>
<evidence type="ECO:0000256" key="2">
    <source>
        <dbReference type="ARBA" id="ARBA00022691"/>
    </source>
</evidence>
<evidence type="ECO:0000313" key="8">
    <source>
        <dbReference type="Proteomes" id="UP000422108"/>
    </source>
</evidence>
<dbReference type="EMBL" id="AP021879">
    <property type="protein sequence ID" value="BBO91242.1"/>
    <property type="molecule type" value="Genomic_DNA"/>
</dbReference>
<accession>A0A5K8AF19</accession>
<feature type="domain" description="Radical SAM core" evidence="6">
    <location>
        <begin position="6"/>
        <end position="99"/>
    </location>
</feature>
<dbReference type="PANTHER" id="PTHR11228">
    <property type="entry name" value="RADICAL SAM DOMAIN PROTEIN"/>
    <property type="match status" value="1"/>
</dbReference>
<keyword evidence="4" id="KW-0408">Iron</keyword>
<dbReference type="SUPFAM" id="SSF102114">
    <property type="entry name" value="Radical SAM enzymes"/>
    <property type="match status" value="1"/>
</dbReference>
<name>A0A5K8AF19_9BACT</name>
<gene>
    <name evidence="7" type="ORF">DSCOOX_44220</name>
</gene>
<proteinExistence type="predicted"/>
<dbReference type="InterPro" id="IPR050377">
    <property type="entry name" value="Radical_SAM_PqqE_MftC-like"/>
</dbReference>
<evidence type="ECO:0000259" key="6">
    <source>
        <dbReference type="Pfam" id="PF04055"/>
    </source>
</evidence>
<comment type="cofactor">
    <cofactor evidence="1">
        <name>[4Fe-4S] cluster</name>
        <dbReference type="ChEBI" id="CHEBI:49883"/>
    </cofactor>
</comment>
<keyword evidence="8" id="KW-1185">Reference proteome</keyword>
<keyword evidence="5" id="KW-0411">Iron-sulfur</keyword>
<dbReference type="SFLD" id="SFLDG01067">
    <property type="entry name" value="SPASM/twitch_domain_containing"/>
    <property type="match status" value="1"/>
</dbReference>
<evidence type="ECO:0000256" key="4">
    <source>
        <dbReference type="ARBA" id="ARBA00023004"/>
    </source>
</evidence>
<dbReference type="GO" id="GO:0051536">
    <property type="term" value="F:iron-sulfur cluster binding"/>
    <property type="evidence" value="ECO:0007669"/>
    <property type="project" value="UniProtKB-KW"/>
</dbReference>
<dbReference type="Proteomes" id="UP000422108">
    <property type="component" value="Chromosome"/>
</dbReference>
<reference evidence="7 8" key="1">
    <citation type="submission" date="2019-11" db="EMBL/GenBank/DDBJ databases">
        <title>Comparative genomics of hydrocarbon-degrading Desulfosarcina strains.</title>
        <authorList>
            <person name="Watanabe M."/>
            <person name="Kojima H."/>
            <person name="Fukui M."/>
        </authorList>
    </citation>
    <scope>NUCLEOTIDE SEQUENCE [LARGE SCALE GENOMIC DNA]</scope>
    <source>
        <strain evidence="8">oXyS1</strain>
    </source>
</reference>
<keyword evidence="2" id="KW-0949">S-adenosyl-L-methionine</keyword>
<evidence type="ECO:0000313" key="7">
    <source>
        <dbReference type="EMBL" id="BBO91242.1"/>
    </source>
</evidence>
<dbReference type="CDD" id="cd01335">
    <property type="entry name" value="Radical_SAM"/>
    <property type="match status" value="1"/>
</dbReference>
<organism evidence="7 8">
    <name type="scientific">Desulfosarcina ovata subsp. ovata</name>
    <dbReference type="NCBI Taxonomy" id="2752305"/>
    <lineage>
        <taxon>Bacteria</taxon>
        <taxon>Pseudomonadati</taxon>
        <taxon>Thermodesulfobacteriota</taxon>
        <taxon>Desulfobacteria</taxon>
        <taxon>Desulfobacterales</taxon>
        <taxon>Desulfosarcinaceae</taxon>
        <taxon>Desulfosarcina</taxon>
    </lineage>
</organism>
<dbReference type="GO" id="GO:0003824">
    <property type="term" value="F:catalytic activity"/>
    <property type="evidence" value="ECO:0007669"/>
    <property type="project" value="InterPro"/>
</dbReference>